<dbReference type="PANTHER" id="PTHR42957">
    <property type="entry name" value="HELICASE MJ1565-RELATED"/>
    <property type="match status" value="1"/>
</dbReference>
<keyword evidence="2" id="KW-0347">Helicase</keyword>
<dbReference type="AlphaFoldDB" id="A0A2N4U734"/>
<dbReference type="OrthoDB" id="9806951at2"/>
<proteinExistence type="predicted"/>
<dbReference type="EMBL" id="PDNW01000003">
    <property type="protein sequence ID" value="PLC50834.1"/>
    <property type="molecule type" value="Genomic_DNA"/>
</dbReference>
<dbReference type="RefSeq" id="WP_102072789.1">
    <property type="nucleotide sequence ID" value="NZ_PDNW01000003.1"/>
</dbReference>
<evidence type="ECO:0000259" key="1">
    <source>
        <dbReference type="Pfam" id="PF01935"/>
    </source>
</evidence>
<protein>
    <submittedName>
        <fullName evidence="2">Bipolar DNA helicase</fullName>
    </submittedName>
</protein>
<keyword evidence="3" id="KW-1185">Reference proteome</keyword>
<dbReference type="NCBIfam" id="NF042944">
    <property type="entry name" value="HerA_antiphage_2"/>
    <property type="match status" value="1"/>
</dbReference>
<evidence type="ECO:0000313" key="2">
    <source>
        <dbReference type="EMBL" id="PLC50834.1"/>
    </source>
</evidence>
<feature type="domain" description="Helicase HerA central" evidence="1">
    <location>
        <begin position="122"/>
        <end position="413"/>
    </location>
</feature>
<accession>A0A2N4U734</accession>
<keyword evidence="2" id="KW-0547">Nucleotide-binding</keyword>
<dbReference type="SUPFAM" id="SSF52540">
    <property type="entry name" value="P-loop containing nucleoside triphosphate hydrolases"/>
    <property type="match status" value="1"/>
</dbReference>
<name>A0A2N4U734_9BURK</name>
<dbReference type="Gene3D" id="3.40.50.300">
    <property type="entry name" value="P-loop containing nucleotide triphosphate hydrolases"/>
    <property type="match status" value="2"/>
</dbReference>
<keyword evidence="2" id="KW-0067">ATP-binding</keyword>
<dbReference type="InterPro" id="IPR027417">
    <property type="entry name" value="P-loop_NTPase"/>
</dbReference>
<evidence type="ECO:0000313" key="3">
    <source>
        <dbReference type="Proteomes" id="UP000234190"/>
    </source>
</evidence>
<dbReference type="InterPro" id="IPR002789">
    <property type="entry name" value="HerA_central"/>
</dbReference>
<reference evidence="2 3" key="1">
    <citation type="submission" date="2017-10" db="EMBL/GenBank/DDBJ databases">
        <title>Two draft genome sequences of Pusillimonas sp. strains isolated from a nitrate- and radionuclide-contaminated groundwater in Russia.</title>
        <authorList>
            <person name="Grouzdev D.S."/>
            <person name="Tourova T.P."/>
            <person name="Goeva M.A."/>
            <person name="Babich T.L."/>
            <person name="Sokolova D.S."/>
            <person name="Abdullin R."/>
            <person name="Poltaraus A.B."/>
            <person name="Toshchakov S.V."/>
            <person name="Nazina T.N."/>
        </authorList>
    </citation>
    <scope>NUCLEOTIDE SEQUENCE [LARGE SCALE GENOMIC DNA]</scope>
    <source>
        <strain evidence="2 3">JR1/69-3-13</strain>
    </source>
</reference>
<dbReference type="InterPro" id="IPR008571">
    <property type="entry name" value="HerA-like"/>
</dbReference>
<dbReference type="Pfam" id="PF01935">
    <property type="entry name" value="DUF87"/>
    <property type="match status" value="1"/>
</dbReference>
<keyword evidence="2" id="KW-0378">Hydrolase</keyword>
<sequence length="589" mass="65393">MSDLSDIKAEVIAVFPDKVRISVSDIAAFSDGKSIRVGSYLRITDSEDCALIAIIENFCIEVTEKAERRHIIEALPLGIITDGKFIRGGDTLTIPPTGVAPATEADIKKIFEDSVEPKLKFEFSSLVSNAAIKVPVNGDRFFNKHIAVVGSTGAGKSHTIAKIVQTAVSAKDGDYALNNSHVVIFDIHSEYKSAFPNANFLDASNLTLPYWLLNSDELEEVLLDTGERDNYNQQAVFRQLVTENKKRHNAGAKFVFYDSPLKFNIHEVLNALHNIKNETVNSKNETRYMVADGSYSLLTEGKTDATHGLLLDADQRLDKYFASRLTFHPTKTHSITAGSYADKSLDKFFTRFESKVAQDRLQFLFGPTADTATLEGTLMSLLGYGDTSSNVTIVDLSGVPFEVLSITVSLISRILFEYGYHYKVMRTNANESINNDAPLLLVYEEAHKYVPNSDLARFRASKFSIERIAKEGRKYGVTLLLSSQRPSEISETIFSQCSNFLAMRLTNPSDQSYVSRLLPDTLGNLCEKLPTLGAGEALLIGEAVVMPSLVKVDPCSPAPSSTDIPYYQLWKEEWKKLDFPGIKKTWLKE</sequence>
<organism evidence="2 3">
    <name type="scientific">Pollutimonas subterranea</name>
    <dbReference type="NCBI Taxonomy" id="2045210"/>
    <lineage>
        <taxon>Bacteria</taxon>
        <taxon>Pseudomonadati</taxon>
        <taxon>Pseudomonadota</taxon>
        <taxon>Betaproteobacteria</taxon>
        <taxon>Burkholderiales</taxon>
        <taxon>Alcaligenaceae</taxon>
        <taxon>Pollutimonas</taxon>
    </lineage>
</organism>
<gene>
    <name evidence="2" type="ORF">CR159_04290</name>
</gene>
<dbReference type="GO" id="GO:0004386">
    <property type="term" value="F:helicase activity"/>
    <property type="evidence" value="ECO:0007669"/>
    <property type="project" value="UniProtKB-KW"/>
</dbReference>
<comment type="caution">
    <text evidence="2">The sequence shown here is derived from an EMBL/GenBank/DDBJ whole genome shotgun (WGS) entry which is preliminary data.</text>
</comment>
<dbReference type="Proteomes" id="UP000234190">
    <property type="component" value="Unassembled WGS sequence"/>
</dbReference>
<dbReference type="PANTHER" id="PTHR42957:SF1">
    <property type="entry name" value="HELICASE MJ1565-RELATED"/>
    <property type="match status" value="1"/>
</dbReference>